<reference evidence="3" key="1">
    <citation type="submission" date="2013-01" db="EMBL/GenBank/DDBJ databases">
        <title>Draft Genome Sequence of a Mulberry Tree, Morus notabilis C.K. Schneid.</title>
        <authorList>
            <person name="He N."/>
            <person name="Zhao S."/>
        </authorList>
    </citation>
    <scope>NUCLEOTIDE SEQUENCE</scope>
</reference>
<keyword evidence="3" id="KW-1185">Reference proteome</keyword>
<evidence type="ECO:0008006" key="4">
    <source>
        <dbReference type="Google" id="ProtNLM"/>
    </source>
</evidence>
<proteinExistence type="predicted"/>
<sequence>MRDLYLTLSVMTIAIILSTSHSGLGASAYSTAPTGDGPDTSICLHNIQIRVSNDLNRAGCHFILQYQICPATTNHTTLILG</sequence>
<keyword evidence="1" id="KW-0732">Signal</keyword>
<accession>W9QY59</accession>
<feature type="chain" id="PRO_5004927933" description="Secreted protein" evidence="1">
    <location>
        <begin position="26"/>
        <end position="81"/>
    </location>
</feature>
<protein>
    <recommendedName>
        <fullName evidence="4">Secreted protein</fullName>
    </recommendedName>
</protein>
<organism evidence="2 3">
    <name type="scientific">Morus notabilis</name>
    <dbReference type="NCBI Taxonomy" id="981085"/>
    <lineage>
        <taxon>Eukaryota</taxon>
        <taxon>Viridiplantae</taxon>
        <taxon>Streptophyta</taxon>
        <taxon>Embryophyta</taxon>
        <taxon>Tracheophyta</taxon>
        <taxon>Spermatophyta</taxon>
        <taxon>Magnoliopsida</taxon>
        <taxon>eudicotyledons</taxon>
        <taxon>Gunneridae</taxon>
        <taxon>Pentapetalae</taxon>
        <taxon>rosids</taxon>
        <taxon>fabids</taxon>
        <taxon>Rosales</taxon>
        <taxon>Moraceae</taxon>
        <taxon>Moreae</taxon>
        <taxon>Morus</taxon>
    </lineage>
</organism>
<evidence type="ECO:0000256" key="1">
    <source>
        <dbReference type="SAM" id="SignalP"/>
    </source>
</evidence>
<feature type="signal peptide" evidence="1">
    <location>
        <begin position="1"/>
        <end position="25"/>
    </location>
</feature>
<dbReference type="AlphaFoldDB" id="W9QY59"/>
<gene>
    <name evidence="2" type="ORF">L484_015790</name>
</gene>
<evidence type="ECO:0000313" key="2">
    <source>
        <dbReference type="EMBL" id="EXB28858.1"/>
    </source>
</evidence>
<evidence type="ECO:0000313" key="3">
    <source>
        <dbReference type="Proteomes" id="UP000030645"/>
    </source>
</evidence>
<name>W9QY59_9ROSA</name>
<dbReference type="EMBL" id="KE343423">
    <property type="protein sequence ID" value="EXB28858.1"/>
    <property type="molecule type" value="Genomic_DNA"/>
</dbReference>
<dbReference type="Proteomes" id="UP000030645">
    <property type="component" value="Unassembled WGS sequence"/>
</dbReference>